<keyword evidence="1" id="KW-0159">Chromosome partition</keyword>
<dbReference type="Proteomes" id="UP001597286">
    <property type="component" value="Unassembled WGS sequence"/>
</dbReference>
<sequence length="282" mass="30463">MDSTDSTEGTGEGGGFRVRLRNFEGPFDLLLTLISQRRLDVTEVALHQVTDDFIAYTRALSADLESQGAGAGNVLDQTTEFLVVAATLLDLKAARLLPAGEVEDAEDLALLEARDLLFARLLQYRAFKQIAQLFAELESAALRRYPRAVALEERYVGLLPEVLLGVDATAFADIAAAALAPRPVPTVGLDHLHASPVSVPEQAAIVLDMLRERGEGAWAGFGDLVVGCEATVQIVARFLALLELYRQRAVAFEQLEPLGDLLVSWTGEGDDARVLVSAEDYG</sequence>
<dbReference type="Gene3D" id="6.10.250.2410">
    <property type="match status" value="1"/>
</dbReference>
<evidence type="ECO:0000313" key="3">
    <source>
        <dbReference type="EMBL" id="MFD1813503.1"/>
    </source>
</evidence>
<protein>
    <recommendedName>
        <fullName evidence="2">Segregation and condensation protein A</fullName>
    </recommendedName>
</protein>
<keyword evidence="4" id="KW-1185">Reference proteome</keyword>
<dbReference type="EMBL" id="JBHUFB010000012">
    <property type="protein sequence ID" value="MFD1813503.1"/>
    <property type="molecule type" value="Genomic_DNA"/>
</dbReference>
<dbReference type="RefSeq" id="WP_378486015.1">
    <property type="nucleotide sequence ID" value="NZ_JBHUFB010000012.1"/>
</dbReference>
<dbReference type="PANTHER" id="PTHR33969">
    <property type="entry name" value="SEGREGATION AND CONDENSATION PROTEIN A"/>
    <property type="match status" value="1"/>
</dbReference>
<accession>A0ABW4P4R4</accession>
<reference evidence="4" key="1">
    <citation type="journal article" date="2019" name="Int. J. Syst. Evol. Microbiol.">
        <title>The Global Catalogue of Microorganisms (GCM) 10K type strain sequencing project: providing services to taxonomists for standard genome sequencing and annotation.</title>
        <authorList>
            <consortium name="The Broad Institute Genomics Platform"/>
            <consortium name="The Broad Institute Genome Sequencing Center for Infectious Disease"/>
            <person name="Wu L."/>
            <person name="Ma J."/>
        </authorList>
    </citation>
    <scope>NUCLEOTIDE SEQUENCE [LARGE SCALE GENOMIC DNA]</scope>
    <source>
        <strain evidence="4">DT72</strain>
    </source>
</reference>
<evidence type="ECO:0000256" key="1">
    <source>
        <dbReference type="ARBA" id="ARBA00022829"/>
    </source>
</evidence>
<dbReference type="InterPro" id="IPR003768">
    <property type="entry name" value="ScpA"/>
</dbReference>
<dbReference type="PANTHER" id="PTHR33969:SF2">
    <property type="entry name" value="SEGREGATION AND CONDENSATION PROTEIN A"/>
    <property type="match status" value="1"/>
</dbReference>
<gene>
    <name evidence="3" type="ORF">ACFSJG_14875</name>
</gene>
<comment type="caution">
    <text evidence="3">The sequence shown here is derived from an EMBL/GenBank/DDBJ whole genome shotgun (WGS) entry which is preliminary data.</text>
</comment>
<name>A0ABW4P4R4_9NOCA</name>
<dbReference type="Pfam" id="PF02616">
    <property type="entry name" value="SMC_ScpA"/>
    <property type="match status" value="1"/>
</dbReference>
<evidence type="ECO:0000256" key="2">
    <source>
        <dbReference type="ARBA" id="ARBA00044777"/>
    </source>
</evidence>
<proteinExistence type="predicted"/>
<organism evidence="3 4">
    <name type="scientific">Rhodococcus gannanensis</name>
    <dbReference type="NCBI Taxonomy" id="1960308"/>
    <lineage>
        <taxon>Bacteria</taxon>
        <taxon>Bacillati</taxon>
        <taxon>Actinomycetota</taxon>
        <taxon>Actinomycetes</taxon>
        <taxon>Mycobacteriales</taxon>
        <taxon>Nocardiaceae</taxon>
        <taxon>Rhodococcus</taxon>
    </lineage>
</organism>
<evidence type="ECO:0000313" key="4">
    <source>
        <dbReference type="Proteomes" id="UP001597286"/>
    </source>
</evidence>